<keyword evidence="3" id="KW-0812">Transmembrane</keyword>
<keyword evidence="4" id="KW-1133">Transmembrane helix</keyword>
<gene>
    <name evidence="7" type="ORF">Dsin_023041</name>
</gene>
<keyword evidence="5" id="KW-0472">Membrane</keyword>
<name>A0AAE0A463_9ROSI</name>
<dbReference type="InterPro" id="IPR019547">
    <property type="entry name" value="Lipid_desat"/>
</dbReference>
<protein>
    <recommendedName>
        <fullName evidence="6">Lipid desaturase domain-containing protein</fullName>
    </recommendedName>
</protein>
<dbReference type="Pfam" id="PF10520">
    <property type="entry name" value="Lipid_desat"/>
    <property type="match status" value="1"/>
</dbReference>
<evidence type="ECO:0000256" key="5">
    <source>
        <dbReference type="ARBA" id="ARBA00023136"/>
    </source>
</evidence>
<dbReference type="PANTHER" id="PTHR48140">
    <property type="entry name" value="FATTY ACID DESATURASE 4, CHLOROPLASTIC-RELATED"/>
    <property type="match status" value="1"/>
</dbReference>
<comment type="similarity">
    <text evidence="2">Belongs to the fatty acid desaturase CarF family.</text>
</comment>
<evidence type="ECO:0000256" key="1">
    <source>
        <dbReference type="ARBA" id="ARBA00004141"/>
    </source>
</evidence>
<comment type="caution">
    <text evidence="7">The sequence shown here is derived from an EMBL/GenBank/DDBJ whole genome shotgun (WGS) entry which is preliminary data.</text>
</comment>
<evidence type="ECO:0000256" key="4">
    <source>
        <dbReference type="ARBA" id="ARBA00022989"/>
    </source>
</evidence>
<proteinExistence type="inferred from homology"/>
<sequence>MKLIRCQVLSISIYSLEMHMGFITHPTSMANQEILPASTTSPPLLNDPSVLSSWSHRLWVAIGCTMVLISLAKSMVAAAHSHIWLGPMLAGCVGYILADLFSGFYHWGIDNYGDASTPFFGPQIKGFQGHHKEPLALTKHQFANNLHELARATTFIVLPVNILCNNPIVHGFVSVWLGCLMFSQQFHVWAHCPKNKLPPLVVALQDAGVLLSRTQHAAHHRPPYNKNYCIVSGVWNKFMDDNKVFEALERFLSFQFGIQPRSWNESSF</sequence>
<dbReference type="InterPro" id="IPR052864">
    <property type="entry name" value="Chloroplast_FAD_CarF"/>
</dbReference>
<comment type="subcellular location">
    <subcellularLocation>
        <location evidence="1">Membrane</location>
        <topology evidence="1">Multi-pass membrane protein</topology>
    </subcellularLocation>
</comment>
<evidence type="ECO:0000313" key="7">
    <source>
        <dbReference type="EMBL" id="KAK3199626.1"/>
    </source>
</evidence>
<dbReference type="PANTHER" id="PTHR48140:SF1">
    <property type="entry name" value="FATTY ACID DESATURASE 4, CHLOROPLASTIC-RELATED"/>
    <property type="match status" value="1"/>
</dbReference>
<evidence type="ECO:0000259" key="6">
    <source>
        <dbReference type="Pfam" id="PF10520"/>
    </source>
</evidence>
<reference evidence="7" key="1">
    <citation type="journal article" date="2023" name="Plant J.">
        <title>Genome sequences and population genomics provide insights into the demographic history, inbreeding, and mutation load of two 'living fossil' tree species of Dipteronia.</title>
        <authorList>
            <person name="Feng Y."/>
            <person name="Comes H.P."/>
            <person name="Chen J."/>
            <person name="Zhu S."/>
            <person name="Lu R."/>
            <person name="Zhang X."/>
            <person name="Li P."/>
            <person name="Qiu J."/>
            <person name="Olsen K.M."/>
            <person name="Qiu Y."/>
        </authorList>
    </citation>
    <scope>NUCLEOTIDE SEQUENCE</scope>
    <source>
        <strain evidence="7">NBL</strain>
    </source>
</reference>
<accession>A0AAE0A463</accession>
<dbReference type="GO" id="GO:0016020">
    <property type="term" value="C:membrane"/>
    <property type="evidence" value="ECO:0007669"/>
    <property type="project" value="UniProtKB-SubCell"/>
</dbReference>
<evidence type="ECO:0000313" key="8">
    <source>
        <dbReference type="Proteomes" id="UP001281410"/>
    </source>
</evidence>
<keyword evidence="8" id="KW-1185">Reference proteome</keyword>
<evidence type="ECO:0000256" key="2">
    <source>
        <dbReference type="ARBA" id="ARBA00007620"/>
    </source>
</evidence>
<dbReference type="Proteomes" id="UP001281410">
    <property type="component" value="Unassembled WGS sequence"/>
</dbReference>
<dbReference type="EMBL" id="JANJYJ010000007">
    <property type="protein sequence ID" value="KAK3199626.1"/>
    <property type="molecule type" value="Genomic_DNA"/>
</dbReference>
<evidence type="ECO:0000256" key="3">
    <source>
        <dbReference type="ARBA" id="ARBA00022692"/>
    </source>
</evidence>
<feature type="domain" description="Lipid desaturase" evidence="6">
    <location>
        <begin position="95"/>
        <end position="263"/>
    </location>
</feature>
<dbReference type="AlphaFoldDB" id="A0AAE0A463"/>
<organism evidence="7 8">
    <name type="scientific">Dipteronia sinensis</name>
    <dbReference type="NCBI Taxonomy" id="43782"/>
    <lineage>
        <taxon>Eukaryota</taxon>
        <taxon>Viridiplantae</taxon>
        <taxon>Streptophyta</taxon>
        <taxon>Embryophyta</taxon>
        <taxon>Tracheophyta</taxon>
        <taxon>Spermatophyta</taxon>
        <taxon>Magnoliopsida</taxon>
        <taxon>eudicotyledons</taxon>
        <taxon>Gunneridae</taxon>
        <taxon>Pentapetalae</taxon>
        <taxon>rosids</taxon>
        <taxon>malvids</taxon>
        <taxon>Sapindales</taxon>
        <taxon>Sapindaceae</taxon>
        <taxon>Hippocastanoideae</taxon>
        <taxon>Acereae</taxon>
        <taxon>Dipteronia</taxon>
    </lineage>
</organism>